<dbReference type="InterPro" id="IPR011992">
    <property type="entry name" value="EF-hand-dom_pair"/>
</dbReference>
<dbReference type="SUPFAM" id="SSF47473">
    <property type="entry name" value="EF-hand"/>
    <property type="match status" value="1"/>
</dbReference>
<gene>
    <name evidence="5" type="ORF">QM012_006874</name>
</gene>
<keyword evidence="6" id="KW-1185">Reference proteome</keyword>
<dbReference type="Gene3D" id="1.10.238.10">
    <property type="entry name" value="EF-hand"/>
    <property type="match status" value="1"/>
</dbReference>
<sequence>MSTSRSISLLGLALVFLGALKVSAHGGGHEQAPIAADADWATRHMAEEHHINSFDAGSFFNLHDYDSSGTWTPDDIRKTYGLKDESTKDLADEKKEEVVRKILELFDKDKSGSVSYAEFLIGDAHGIKLPDFGYGPGHHGDDEYEYEIHHFEKFHGDDTTEEDLTHPEDIAHFRKHDMMEQEAERQAKLDRMEIVEANIPQKFRRHGH</sequence>
<keyword evidence="2" id="KW-0106">Calcium</keyword>
<proteinExistence type="predicted"/>
<evidence type="ECO:0000259" key="4">
    <source>
        <dbReference type="PROSITE" id="PS50222"/>
    </source>
</evidence>
<feature type="signal peptide" evidence="3">
    <location>
        <begin position="1"/>
        <end position="24"/>
    </location>
</feature>
<evidence type="ECO:0000313" key="6">
    <source>
        <dbReference type="Proteomes" id="UP001341245"/>
    </source>
</evidence>
<dbReference type="InterPro" id="IPR002048">
    <property type="entry name" value="EF_hand_dom"/>
</dbReference>
<reference evidence="5 6" key="1">
    <citation type="submission" date="2023-11" db="EMBL/GenBank/DDBJ databases">
        <title>Draft genome sequence and annotation of the polyextremotolerant black yeast-like fungus Aureobasidium pullulans NRRL 62042.</title>
        <authorList>
            <person name="Dielentheis-Frenken M.R.E."/>
            <person name="Wibberg D."/>
            <person name="Blank L.M."/>
            <person name="Tiso T."/>
        </authorList>
    </citation>
    <scope>NUCLEOTIDE SEQUENCE [LARGE SCALE GENOMIC DNA]</scope>
    <source>
        <strain evidence="5 6">NRRL 62042</strain>
    </source>
</reference>
<dbReference type="PANTHER" id="PTHR19237">
    <property type="entry name" value="NUCLEOBINDIN"/>
    <property type="match status" value="1"/>
</dbReference>
<evidence type="ECO:0000256" key="3">
    <source>
        <dbReference type="SAM" id="SignalP"/>
    </source>
</evidence>
<dbReference type="Pfam" id="PF13499">
    <property type="entry name" value="EF-hand_7"/>
    <property type="match status" value="1"/>
</dbReference>
<dbReference type="Proteomes" id="UP001341245">
    <property type="component" value="Unassembled WGS sequence"/>
</dbReference>
<dbReference type="PROSITE" id="PS50222">
    <property type="entry name" value="EF_HAND_2"/>
    <property type="match status" value="1"/>
</dbReference>
<keyword evidence="1 3" id="KW-0732">Signal</keyword>
<feature type="chain" id="PRO_5047010384" description="EF-hand domain-containing protein" evidence="3">
    <location>
        <begin position="25"/>
        <end position="208"/>
    </location>
</feature>
<evidence type="ECO:0000256" key="1">
    <source>
        <dbReference type="ARBA" id="ARBA00022729"/>
    </source>
</evidence>
<evidence type="ECO:0000313" key="5">
    <source>
        <dbReference type="EMBL" id="KAK6006464.1"/>
    </source>
</evidence>
<protein>
    <recommendedName>
        <fullName evidence="4">EF-hand domain-containing protein</fullName>
    </recommendedName>
</protein>
<dbReference type="InterPro" id="IPR018247">
    <property type="entry name" value="EF_Hand_1_Ca_BS"/>
</dbReference>
<evidence type="ECO:0000256" key="2">
    <source>
        <dbReference type="ARBA" id="ARBA00022837"/>
    </source>
</evidence>
<dbReference type="InterPro" id="IPR040250">
    <property type="entry name" value="Nucleobindin"/>
</dbReference>
<organism evidence="5 6">
    <name type="scientific">Aureobasidium pullulans</name>
    <name type="common">Black yeast</name>
    <name type="synonym">Pullularia pullulans</name>
    <dbReference type="NCBI Taxonomy" id="5580"/>
    <lineage>
        <taxon>Eukaryota</taxon>
        <taxon>Fungi</taxon>
        <taxon>Dikarya</taxon>
        <taxon>Ascomycota</taxon>
        <taxon>Pezizomycotina</taxon>
        <taxon>Dothideomycetes</taxon>
        <taxon>Dothideomycetidae</taxon>
        <taxon>Dothideales</taxon>
        <taxon>Saccotheciaceae</taxon>
        <taxon>Aureobasidium</taxon>
    </lineage>
</organism>
<dbReference type="PROSITE" id="PS00018">
    <property type="entry name" value="EF_HAND_1"/>
    <property type="match status" value="1"/>
</dbReference>
<name>A0ABR0TPT4_AURPU</name>
<dbReference type="PANTHER" id="PTHR19237:SF20">
    <property type="entry name" value="NUCLEOBINDIN 1"/>
    <property type="match status" value="1"/>
</dbReference>
<dbReference type="EMBL" id="JASGXD010000004">
    <property type="protein sequence ID" value="KAK6006464.1"/>
    <property type="molecule type" value="Genomic_DNA"/>
</dbReference>
<accession>A0ABR0TPT4</accession>
<comment type="caution">
    <text evidence="5">The sequence shown here is derived from an EMBL/GenBank/DDBJ whole genome shotgun (WGS) entry which is preliminary data.</text>
</comment>
<feature type="domain" description="EF-hand" evidence="4">
    <location>
        <begin position="94"/>
        <end position="129"/>
    </location>
</feature>